<comment type="caution">
    <text evidence="1">The sequence shown here is derived from an EMBL/GenBank/DDBJ whole genome shotgun (WGS) entry which is preliminary data.</text>
</comment>
<name>A0A392R9K5_9FABA</name>
<reference evidence="1 2" key="1">
    <citation type="journal article" date="2018" name="Front. Plant Sci.">
        <title>Red Clover (Trifolium pratense) and Zigzag Clover (T. medium) - A Picture of Genomic Similarities and Differences.</title>
        <authorList>
            <person name="Dluhosova J."/>
            <person name="Istvanek J."/>
            <person name="Nedelnik J."/>
            <person name="Repkova J."/>
        </authorList>
    </citation>
    <scope>NUCLEOTIDE SEQUENCE [LARGE SCALE GENOMIC DNA]</scope>
    <source>
        <strain evidence="2">cv. 10/8</strain>
        <tissue evidence="1">Leaf</tissue>
    </source>
</reference>
<evidence type="ECO:0000313" key="1">
    <source>
        <dbReference type="EMBL" id="MCI32526.1"/>
    </source>
</evidence>
<dbReference type="AlphaFoldDB" id="A0A392R9K5"/>
<organism evidence="1 2">
    <name type="scientific">Trifolium medium</name>
    <dbReference type="NCBI Taxonomy" id="97028"/>
    <lineage>
        <taxon>Eukaryota</taxon>
        <taxon>Viridiplantae</taxon>
        <taxon>Streptophyta</taxon>
        <taxon>Embryophyta</taxon>
        <taxon>Tracheophyta</taxon>
        <taxon>Spermatophyta</taxon>
        <taxon>Magnoliopsida</taxon>
        <taxon>eudicotyledons</taxon>
        <taxon>Gunneridae</taxon>
        <taxon>Pentapetalae</taxon>
        <taxon>rosids</taxon>
        <taxon>fabids</taxon>
        <taxon>Fabales</taxon>
        <taxon>Fabaceae</taxon>
        <taxon>Papilionoideae</taxon>
        <taxon>50 kb inversion clade</taxon>
        <taxon>NPAAA clade</taxon>
        <taxon>Hologalegina</taxon>
        <taxon>IRL clade</taxon>
        <taxon>Trifolieae</taxon>
        <taxon>Trifolium</taxon>
    </lineage>
</organism>
<dbReference type="Proteomes" id="UP000265520">
    <property type="component" value="Unassembled WGS sequence"/>
</dbReference>
<protein>
    <submittedName>
        <fullName evidence="1">Uncharacterized protein</fullName>
    </submittedName>
</protein>
<dbReference type="EMBL" id="LXQA010196388">
    <property type="protein sequence ID" value="MCI32526.1"/>
    <property type="molecule type" value="Genomic_DNA"/>
</dbReference>
<feature type="non-terminal residue" evidence="1">
    <location>
        <position position="31"/>
    </location>
</feature>
<accession>A0A392R9K5</accession>
<evidence type="ECO:0000313" key="2">
    <source>
        <dbReference type="Proteomes" id="UP000265520"/>
    </source>
</evidence>
<sequence length="31" mass="3597">MLGSATRRLKKWNLHQSTSGSVHQQLDLLYQ</sequence>
<proteinExistence type="predicted"/>
<keyword evidence="2" id="KW-1185">Reference proteome</keyword>